<dbReference type="AlphaFoldDB" id="A0A2W7ITN5"/>
<dbReference type="Pfam" id="PF05845">
    <property type="entry name" value="PhnH"/>
    <property type="match status" value="1"/>
</dbReference>
<dbReference type="OrthoDB" id="9814509at2"/>
<dbReference type="Gene3D" id="3.40.50.11310">
    <property type="entry name" value="Bacterial phosphonate metabolism protein PhnH"/>
    <property type="match status" value="1"/>
</dbReference>
<protein>
    <submittedName>
        <fullName evidence="1">Alpha-D-ribose 1-methylphosphonate 5-triphosphate synthase subunit PhnH</fullName>
    </submittedName>
</protein>
<keyword evidence="2" id="KW-1185">Reference proteome</keyword>
<sequence>MSDGLLPGFSDAVFGAQGCFRAILAALSEPGTVHALGGDLAPPAPLCPAAAAVVLTLADPDASLVHDAGPVADAFLRFHTGAPEAELATASFVLATGAMPPLAALTPGTDEIPSAGATLVVQVESIEEGEGWTLSGPGIDGLRRLKVTGLPDDFPAQWAANHARFPRGVDVILCAGDRLAGLPRSVTLAVTLEA</sequence>
<dbReference type="InterPro" id="IPR008772">
    <property type="entry name" value="Phosphonate_metab_PhnH"/>
</dbReference>
<dbReference type="GO" id="GO:0019634">
    <property type="term" value="P:organic phosphonate metabolic process"/>
    <property type="evidence" value="ECO:0007669"/>
    <property type="project" value="InterPro"/>
</dbReference>
<dbReference type="EMBL" id="QKYU01000001">
    <property type="protein sequence ID" value="PZW50874.1"/>
    <property type="molecule type" value="Genomic_DNA"/>
</dbReference>
<dbReference type="NCBIfam" id="TIGR03292">
    <property type="entry name" value="PhnH_redo"/>
    <property type="match status" value="1"/>
</dbReference>
<dbReference type="InterPro" id="IPR038058">
    <property type="entry name" value="PhnH-like_sp"/>
</dbReference>
<comment type="caution">
    <text evidence="1">The sequence shown here is derived from an EMBL/GenBank/DDBJ whole genome shotgun (WGS) entry which is preliminary data.</text>
</comment>
<evidence type="ECO:0000313" key="2">
    <source>
        <dbReference type="Proteomes" id="UP000249688"/>
    </source>
</evidence>
<accession>A0A2W7ITN5</accession>
<dbReference type="PIRSF" id="PIRSF020680">
    <property type="entry name" value="PhnH"/>
    <property type="match status" value="1"/>
</dbReference>
<reference evidence="1 2" key="1">
    <citation type="submission" date="2018-06" db="EMBL/GenBank/DDBJ databases">
        <title>Genomic Encyclopedia of Archaeal and Bacterial Type Strains, Phase II (KMG-II): from individual species to whole genera.</title>
        <authorList>
            <person name="Goeker M."/>
        </authorList>
    </citation>
    <scope>NUCLEOTIDE SEQUENCE [LARGE SCALE GENOMIC DNA]</scope>
    <source>
        <strain evidence="1 2">DSM 24525</strain>
    </source>
</reference>
<evidence type="ECO:0000313" key="1">
    <source>
        <dbReference type="EMBL" id="PZW50874.1"/>
    </source>
</evidence>
<proteinExistence type="predicted"/>
<organism evidence="1 2">
    <name type="scientific">Humitalea rosea</name>
    <dbReference type="NCBI Taxonomy" id="990373"/>
    <lineage>
        <taxon>Bacteria</taxon>
        <taxon>Pseudomonadati</taxon>
        <taxon>Pseudomonadota</taxon>
        <taxon>Alphaproteobacteria</taxon>
        <taxon>Acetobacterales</taxon>
        <taxon>Roseomonadaceae</taxon>
        <taxon>Humitalea</taxon>
    </lineage>
</organism>
<name>A0A2W7ITN5_9PROT</name>
<dbReference type="Proteomes" id="UP000249688">
    <property type="component" value="Unassembled WGS sequence"/>
</dbReference>
<gene>
    <name evidence="1" type="ORF">C8P66_10187</name>
</gene>
<dbReference type="SUPFAM" id="SSF159709">
    <property type="entry name" value="PhnH-like"/>
    <property type="match status" value="1"/>
</dbReference>
<dbReference type="RefSeq" id="WP_111396169.1">
    <property type="nucleotide sequence ID" value="NZ_QKYU01000001.1"/>
</dbReference>